<evidence type="ECO:0000313" key="4">
    <source>
        <dbReference type="Proteomes" id="UP000799536"/>
    </source>
</evidence>
<feature type="compositionally biased region" description="Basic and acidic residues" evidence="2">
    <location>
        <begin position="1"/>
        <end position="17"/>
    </location>
</feature>
<feature type="compositionally biased region" description="Pro residues" evidence="2">
    <location>
        <begin position="273"/>
        <end position="283"/>
    </location>
</feature>
<keyword evidence="4" id="KW-1185">Reference proteome</keyword>
<proteinExistence type="predicted"/>
<dbReference type="Proteomes" id="UP000799536">
    <property type="component" value="Unassembled WGS sequence"/>
</dbReference>
<dbReference type="EMBL" id="ML994065">
    <property type="protein sequence ID" value="KAF2199623.1"/>
    <property type="molecule type" value="Genomic_DNA"/>
</dbReference>
<accession>A0A9P4JHQ1</accession>
<feature type="region of interest" description="Disordered" evidence="2">
    <location>
        <begin position="1"/>
        <end position="59"/>
    </location>
</feature>
<sequence>MDSRTRKKRPWEEEARINNDPLRFKGRGPPPTAGERHPPLVPRHAGFSSHGGETLSQRRLPPLYTPTCAASADHLTYGSLQPSPTCLKGFEADKSRHRLRSQSLFDVLQQPTLPQCERNQNQTVVSTGSLDLKPSPPPVGASLQRSRLGAGVSPHRAGAVICCPLNCGCQVCYNTRHLMRKLALELRALGGKVRSLLQTDGPPSNEHFVVEHSSTGDSLQWALDLVQWINVKLQGITSSSTSPRSESEPIYAEISTTMRRGQPYYAREDYSPPLRPFPGPSNDPPRYQYTPSIADDGRRNPYSGEMGPMGVSPHHSTSVSSSGSAFLPPQSPMQAPQTSRSSLLPSPSSMNFQNIPNLPPISSPPSSLQKPAQTAHFQDLQHQINIKTLALQTLQREYDALLQKLEGQRSKTATLEKKFQVSDIEINTLTDEKERLQHQVTTLEVQVEELQQGRDEARRQLVANGAQYMRILDMGNRLQEKSSEDKKRWDGERRVLEGRIRVLEEAMVMGTSGVGHEGGMGEEVAEYMVEESTGALVSAGDPYVRELSGPSTSTTETINVLRAEVVRLRSRTLALETALQAMKEESISIQAAARQLVESGGKIEKAVDDAVN</sequence>
<evidence type="ECO:0000256" key="1">
    <source>
        <dbReference type="SAM" id="Coils"/>
    </source>
</evidence>
<dbReference type="OrthoDB" id="5427204at2759"/>
<name>A0A9P4JHQ1_9PLEO</name>
<feature type="coiled-coil region" evidence="1">
    <location>
        <begin position="377"/>
        <end position="460"/>
    </location>
</feature>
<gene>
    <name evidence="3" type="ORF">GQ43DRAFT_473474</name>
</gene>
<keyword evidence="1" id="KW-0175">Coiled coil</keyword>
<organism evidence="3 4">
    <name type="scientific">Delitschia confertaspora ATCC 74209</name>
    <dbReference type="NCBI Taxonomy" id="1513339"/>
    <lineage>
        <taxon>Eukaryota</taxon>
        <taxon>Fungi</taxon>
        <taxon>Dikarya</taxon>
        <taxon>Ascomycota</taxon>
        <taxon>Pezizomycotina</taxon>
        <taxon>Dothideomycetes</taxon>
        <taxon>Pleosporomycetidae</taxon>
        <taxon>Pleosporales</taxon>
        <taxon>Delitschiaceae</taxon>
        <taxon>Delitschia</taxon>
    </lineage>
</organism>
<dbReference type="Gene3D" id="1.10.287.2610">
    <property type="match status" value="1"/>
</dbReference>
<comment type="caution">
    <text evidence="3">The sequence shown here is derived from an EMBL/GenBank/DDBJ whole genome shotgun (WGS) entry which is preliminary data.</text>
</comment>
<reference evidence="3" key="1">
    <citation type="journal article" date="2020" name="Stud. Mycol.">
        <title>101 Dothideomycetes genomes: a test case for predicting lifestyles and emergence of pathogens.</title>
        <authorList>
            <person name="Haridas S."/>
            <person name="Albert R."/>
            <person name="Binder M."/>
            <person name="Bloem J."/>
            <person name="Labutti K."/>
            <person name="Salamov A."/>
            <person name="Andreopoulos B."/>
            <person name="Baker S."/>
            <person name="Barry K."/>
            <person name="Bills G."/>
            <person name="Bluhm B."/>
            <person name="Cannon C."/>
            <person name="Castanera R."/>
            <person name="Culley D."/>
            <person name="Daum C."/>
            <person name="Ezra D."/>
            <person name="Gonzalez J."/>
            <person name="Henrissat B."/>
            <person name="Kuo A."/>
            <person name="Liang C."/>
            <person name="Lipzen A."/>
            <person name="Lutzoni F."/>
            <person name="Magnuson J."/>
            <person name="Mondo S."/>
            <person name="Nolan M."/>
            <person name="Ohm R."/>
            <person name="Pangilinan J."/>
            <person name="Park H.-J."/>
            <person name="Ramirez L."/>
            <person name="Alfaro M."/>
            <person name="Sun H."/>
            <person name="Tritt A."/>
            <person name="Yoshinaga Y."/>
            <person name="Zwiers L.-H."/>
            <person name="Turgeon B."/>
            <person name="Goodwin S."/>
            <person name="Spatafora J."/>
            <person name="Crous P."/>
            <person name="Grigoriev I."/>
        </authorList>
    </citation>
    <scope>NUCLEOTIDE SEQUENCE</scope>
    <source>
        <strain evidence="3">ATCC 74209</strain>
    </source>
</reference>
<feature type="compositionally biased region" description="Low complexity" evidence="2">
    <location>
        <begin position="310"/>
        <end position="324"/>
    </location>
</feature>
<evidence type="ECO:0000313" key="3">
    <source>
        <dbReference type="EMBL" id="KAF2199623.1"/>
    </source>
</evidence>
<feature type="compositionally biased region" description="Low complexity" evidence="2">
    <location>
        <begin position="339"/>
        <end position="349"/>
    </location>
</feature>
<dbReference type="AlphaFoldDB" id="A0A9P4JHQ1"/>
<evidence type="ECO:0000256" key="2">
    <source>
        <dbReference type="SAM" id="MobiDB-lite"/>
    </source>
</evidence>
<feature type="region of interest" description="Disordered" evidence="2">
    <location>
        <begin position="266"/>
        <end position="370"/>
    </location>
</feature>
<protein>
    <submittedName>
        <fullName evidence="3">Uncharacterized protein</fullName>
    </submittedName>
</protein>